<keyword evidence="1" id="KW-1133">Transmembrane helix</keyword>
<organism evidence="2 3">
    <name type="scientific">Neobacillus rhizophilus</name>
    <dbReference type="NCBI Taxonomy" id="2833579"/>
    <lineage>
        <taxon>Bacteria</taxon>
        <taxon>Bacillati</taxon>
        <taxon>Bacillota</taxon>
        <taxon>Bacilli</taxon>
        <taxon>Bacillales</taxon>
        <taxon>Bacillaceae</taxon>
        <taxon>Neobacillus</taxon>
    </lineage>
</organism>
<dbReference type="Proteomes" id="UP000679749">
    <property type="component" value="Unassembled WGS sequence"/>
</dbReference>
<feature type="transmembrane region" description="Helical" evidence="1">
    <location>
        <begin position="115"/>
        <end position="137"/>
    </location>
</feature>
<comment type="caution">
    <text evidence="2">The sequence shown here is derived from an EMBL/GenBank/DDBJ whole genome shotgun (WGS) entry which is preliminary data.</text>
</comment>
<name>A0A942YSW2_9BACI</name>
<evidence type="ECO:0000313" key="3">
    <source>
        <dbReference type="Proteomes" id="UP000679749"/>
    </source>
</evidence>
<dbReference type="EMBL" id="JAGYPF010000001">
    <property type="protein sequence ID" value="MBS4211574.1"/>
    <property type="molecule type" value="Genomic_DNA"/>
</dbReference>
<feature type="transmembrane region" description="Helical" evidence="1">
    <location>
        <begin position="59"/>
        <end position="84"/>
    </location>
</feature>
<feature type="transmembrane region" description="Helical" evidence="1">
    <location>
        <begin position="149"/>
        <end position="172"/>
    </location>
</feature>
<feature type="transmembrane region" description="Helical" evidence="1">
    <location>
        <begin position="27"/>
        <end position="53"/>
    </location>
</feature>
<sequence>MKKGTNNISGQNPQSISTQNYSNTTKLVLGSLLAGIAAILQAAGFFTGIGYAFSMLTTLPIVLASMLSLRIGFMSYVITVFLLAIIQPSELLVFPFTTGLLGISMGGAFKLWKSWISITFAGGIGLSIGIMFLLYVLRFPVLGPTISSIFNFKTSIIIFLFSLFYSLIWMGLSKRVFVILSRYL</sequence>
<gene>
    <name evidence="2" type="ORF">KHA99_03755</name>
</gene>
<protein>
    <recommendedName>
        <fullName evidence="4">DUF2232 domain-containing protein</fullName>
    </recommendedName>
</protein>
<evidence type="ECO:0008006" key="4">
    <source>
        <dbReference type="Google" id="ProtNLM"/>
    </source>
</evidence>
<proteinExistence type="predicted"/>
<evidence type="ECO:0000313" key="2">
    <source>
        <dbReference type="EMBL" id="MBS4211574.1"/>
    </source>
</evidence>
<feature type="transmembrane region" description="Helical" evidence="1">
    <location>
        <begin position="91"/>
        <end position="109"/>
    </location>
</feature>
<keyword evidence="1" id="KW-0472">Membrane</keyword>
<reference evidence="2" key="1">
    <citation type="submission" date="2021-05" db="EMBL/GenBank/DDBJ databases">
        <title>Novel Bacillus species.</title>
        <authorList>
            <person name="Liu G."/>
        </authorList>
    </citation>
    <scope>NUCLEOTIDE SEQUENCE</scope>
    <source>
        <strain evidence="2">FJAT-49825</strain>
    </source>
</reference>
<dbReference type="RefSeq" id="WP_213116074.1">
    <property type="nucleotide sequence ID" value="NZ_JAGYPF010000001.1"/>
</dbReference>
<keyword evidence="3" id="KW-1185">Reference proteome</keyword>
<dbReference type="AlphaFoldDB" id="A0A942YSW2"/>
<evidence type="ECO:0000256" key="1">
    <source>
        <dbReference type="SAM" id="Phobius"/>
    </source>
</evidence>
<accession>A0A942YSW2</accession>
<keyword evidence="1" id="KW-0812">Transmembrane</keyword>